<feature type="compositionally biased region" description="Low complexity" evidence="1">
    <location>
        <begin position="13"/>
        <end position="28"/>
    </location>
</feature>
<keyword evidence="5" id="KW-1185">Reference proteome</keyword>
<evidence type="ECO:0000259" key="2">
    <source>
        <dbReference type="Pfam" id="PF01643"/>
    </source>
</evidence>
<gene>
    <name evidence="4" type="ORF">GCM10011489_30390</name>
</gene>
<dbReference type="EMBL" id="BMGC01000026">
    <property type="protein sequence ID" value="GGB40716.1"/>
    <property type="molecule type" value="Genomic_DNA"/>
</dbReference>
<evidence type="ECO:0000256" key="1">
    <source>
        <dbReference type="SAM" id="MobiDB-lite"/>
    </source>
</evidence>
<reference evidence="4" key="1">
    <citation type="journal article" date="2014" name="Int. J. Syst. Evol. Microbiol.">
        <title>Complete genome sequence of Corynebacterium casei LMG S-19264T (=DSM 44701T), isolated from a smear-ripened cheese.</title>
        <authorList>
            <consortium name="US DOE Joint Genome Institute (JGI-PGF)"/>
            <person name="Walter F."/>
            <person name="Albersmeier A."/>
            <person name="Kalinowski J."/>
            <person name="Ruckert C."/>
        </authorList>
    </citation>
    <scope>NUCLEOTIDE SEQUENCE</scope>
    <source>
        <strain evidence="4">CGMCC 1.12827</strain>
    </source>
</reference>
<evidence type="ECO:0008006" key="6">
    <source>
        <dbReference type="Google" id="ProtNLM"/>
    </source>
</evidence>
<evidence type="ECO:0000313" key="5">
    <source>
        <dbReference type="Proteomes" id="UP000621454"/>
    </source>
</evidence>
<evidence type="ECO:0000259" key="3">
    <source>
        <dbReference type="Pfam" id="PF20791"/>
    </source>
</evidence>
<sequence>MTLHDNMSTPGMSTSHTSTSRTSTSGGSEIVRGSTSPDSPGHLPGMRGDSPLDGEYFHAEYRIRTGDVAPSMRLRLDAVARYLQDIANDNLDASGVADADPFWIVRRTVIDVHSPISWPGAVHLQRWCGGVSTRWANMRVRMTAHHDTNPFNPDPRPAGLIETEAFWINVNDKGMPSRISDAGFSLLAKSTDEHRLRWSPMNTTPMPESGDDRPHTLRATDFDPFDHMNNAAYWQIAEDEVTGRPHLLDRPFRAVIEYLRPIPQGSSVTVRRDHSDDRVAMWMLLDGQVAATMALSPLPVE</sequence>
<dbReference type="SUPFAM" id="SSF54637">
    <property type="entry name" value="Thioesterase/thiol ester dehydrase-isomerase"/>
    <property type="match status" value="2"/>
</dbReference>
<dbReference type="InterPro" id="IPR049427">
    <property type="entry name" value="Acyl-ACP_TE_C"/>
</dbReference>
<feature type="domain" description="Acyl-ACP thioesterase N-terminal hotdog" evidence="2">
    <location>
        <begin position="55"/>
        <end position="171"/>
    </location>
</feature>
<dbReference type="InterPro" id="IPR029069">
    <property type="entry name" value="HotDog_dom_sf"/>
</dbReference>
<name>A0A916WYM4_9ACTN</name>
<organism evidence="4 5">
    <name type="scientific">Gordonia jinhuaensis</name>
    <dbReference type="NCBI Taxonomy" id="1517702"/>
    <lineage>
        <taxon>Bacteria</taxon>
        <taxon>Bacillati</taxon>
        <taxon>Actinomycetota</taxon>
        <taxon>Actinomycetes</taxon>
        <taxon>Mycobacteriales</taxon>
        <taxon>Gordoniaceae</taxon>
        <taxon>Gordonia</taxon>
    </lineage>
</organism>
<protein>
    <recommendedName>
        <fullName evidence="6">Acyl-ACP thioesterase</fullName>
    </recommendedName>
</protein>
<reference evidence="4" key="2">
    <citation type="submission" date="2020-09" db="EMBL/GenBank/DDBJ databases">
        <authorList>
            <person name="Sun Q."/>
            <person name="Zhou Y."/>
        </authorList>
    </citation>
    <scope>NUCLEOTIDE SEQUENCE</scope>
    <source>
        <strain evidence="4">CGMCC 1.12827</strain>
    </source>
</reference>
<dbReference type="Gene3D" id="3.10.129.10">
    <property type="entry name" value="Hotdog Thioesterase"/>
    <property type="match status" value="1"/>
</dbReference>
<feature type="region of interest" description="Disordered" evidence="1">
    <location>
        <begin position="1"/>
        <end position="49"/>
    </location>
</feature>
<feature type="compositionally biased region" description="Polar residues" evidence="1">
    <location>
        <begin position="1"/>
        <end position="12"/>
    </location>
</feature>
<dbReference type="Pfam" id="PF01643">
    <property type="entry name" value="Acyl-ACP_TE"/>
    <property type="match status" value="1"/>
</dbReference>
<evidence type="ECO:0000313" key="4">
    <source>
        <dbReference type="EMBL" id="GGB40716.1"/>
    </source>
</evidence>
<dbReference type="Proteomes" id="UP000621454">
    <property type="component" value="Unassembled WGS sequence"/>
</dbReference>
<proteinExistence type="predicted"/>
<dbReference type="GO" id="GO:0006633">
    <property type="term" value="P:fatty acid biosynthetic process"/>
    <property type="evidence" value="ECO:0007669"/>
    <property type="project" value="InterPro"/>
</dbReference>
<dbReference type="AlphaFoldDB" id="A0A916WYM4"/>
<feature type="domain" description="Acyl-ACP thioesterase-like C-terminal" evidence="3">
    <location>
        <begin position="214"/>
        <end position="270"/>
    </location>
</feature>
<comment type="caution">
    <text evidence="4">The sequence shown here is derived from an EMBL/GenBank/DDBJ whole genome shotgun (WGS) entry which is preliminary data.</text>
</comment>
<accession>A0A916WYM4</accession>
<dbReference type="InterPro" id="IPR002864">
    <property type="entry name" value="Acyl-ACP_thioesterase_NHD"/>
</dbReference>
<dbReference type="GO" id="GO:0016790">
    <property type="term" value="F:thiolester hydrolase activity"/>
    <property type="evidence" value="ECO:0007669"/>
    <property type="project" value="InterPro"/>
</dbReference>
<dbReference type="Pfam" id="PF20791">
    <property type="entry name" value="Acyl-ACP_TE_C"/>
    <property type="match status" value="1"/>
</dbReference>